<proteinExistence type="predicted"/>
<dbReference type="Proteomes" id="UP001404104">
    <property type="component" value="Unassembled WGS sequence"/>
</dbReference>
<keyword evidence="2" id="KW-1185">Reference proteome</keyword>
<dbReference type="RefSeq" id="WP_345866178.1">
    <property type="nucleotide sequence ID" value="NZ_JBDIMF010000008.1"/>
</dbReference>
<gene>
    <name evidence="1" type="ORF">ABC969_16085</name>
</gene>
<organism evidence="1 2">
    <name type="scientific">Sphingomonas qilianensis</name>
    <dbReference type="NCBI Taxonomy" id="1736690"/>
    <lineage>
        <taxon>Bacteria</taxon>
        <taxon>Pseudomonadati</taxon>
        <taxon>Pseudomonadota</taxon>
        <taxon>Alphaproteobacteria</taxon>
        <taxon>Sphingomonadales</taxon>
        <taxon>Sphingomonadaceae</taxon>
        <taxon>Sphingomonas</taxon>
    </lineage>
</organism>
<comment type="caution">
    <text evidence="1">The sequence shown here is derived from an EMBL/GenBank/DDBJ whole genome shotgun (WGS) entry which is preliminary data.</text>
</comment>
<evidence type="ECO:0000313" key="1">
    <source>
        <dbReference type="EMBL" id="MEN2787934.1"/>
    </source>
</evidence>
<evidence type="ECO:0000313" key="2">
    <source>
        <dbReference type="Proteomes" id="UP001404104"/>
    </source>
</evidence>
<dbReference type="Pfam" id="PF14356">
    <property type="entry name" value="DUF4403"/>
    <property type="match status" value="1"/>
</dbReference>
<dbReference type="EMBL" id="JBDIMF010000008">
    <property type="protein sequence ID" value="MEN2787934.1"/>
    <property type="molecule type" value="Genomic_DNA"/>
</dbReference>
<reference evidence="1 2" key="1">
    <citation type="submission" date="2024-05" db="EMBL/GenBank/DDBJ databases">
        <authorList>
            <person name="Liu Q."/>
            <person name="Xin Y.-H."/>
        </authorList>
    </citation>
    <scope>NUCLEOTIDE SEQUENCE [LARGE SCALE GENOMIC DNA]</scope>
    <source>
        <strain evidence="1 2">CGMCC 1.15349</strain>
    </source>
</reference>
<accession>A0ABU9XWK6</accession>
<name>A0ABU9XWK6_9SPHN</name>
<sequence length="491" mass="52970">MIAARIAPLFVIALGVSACNRDKGSVAPPRIDTAAELPSQSSTIVVPVSVSLSALEQQLDARTPTELWRIDKAEPRCVPGKQVKLFGKAVKVTPTLACRIVGHVRRGRIRLGGSGDTLTIAMPITAEISARDVGGIIKQETATGAAIVRATAKLSLDGNWSPVAKVDLAYDWTEPPGIDFLGQRIRFAEKADAKLKGVIAGLERDLPRELAKLRARDHLAQAWRQGFTAIQLNRERPPAWMRITPRRLGFGGYRIAGDRIELQLAAEALTETFVGNRPTDPVPTPLPPPAPQIGPRALRFFIPVLADYAQLEPVVQRALRKLAAKGIDLAGIGPVDAQFGKVTIYATENGYIAVGVQTKVKARSGVLPATSGEIWLSALPYNAENSQIVRARDVRIAGRSDSQAVNLLISLFDDVGVQANIRDALTHDFARDYNKVLIAARRAIAGHREGDFVLSADITDVRNGPIRVTGQGLFLPVQVAGTANIRFAPKR</sequence>
<dbReference type="InterPro" id="IPR025515">
    <property type="entry name" value="DUF4403"/>
</dbReference>
<protein>
    <submittedName>
        <fullName evidence="1">DUF4403 family protein</fullName>
    </submittedName>
</protein>
<dbReference type="PROSITE" id="PS51257">
    <property type="entry name" value="PROKAR_LIPOPROTEIN"/>
    <property type="match status" value="1"/>
</dbReference>